<feature type="domain" description="HTH marR-type" evidence="4">
    <location>
        <begin position="4"/>
        <end position="138"/>
    </location>
</feature>
<accession>A0A9D2K2G7</accession>
<dbReference type="Gene3D" id="1.10.10.10">
    <property type="entry name" value="Winged helix-like DNA-binding domain superfamily/Winged helix DNA-binding domain"/>
    <property type="match status" value="1"/>
</dbReference>
<evidence type="ECO:0000259" key="4">
    <source>
        <dbReference type="PROSITE" id="PS50995"/>
    </source>
</evidence>
<dbReference type="Proteomes" id="UP000824116">
    <property type="component" value="Unassembled WGS sequence"/>
</dbReference>
<dbReference type="AlphaFoldDB" id="A0A9D2K2G7"/>
<evidence type="ECO:0000313" key="6">
    <source>
        <dbReference type="Proteomes" id="UP000824116"/>
    </source>
</evidence>
<sequence length="146" mass="16761">MTERQKFREVLFEIELRKRKKVQELLVKMGLTPGQGQARILSYLSVNDRVTQRETADACLLDATTMSRALDRLEKMGLIRRERDPGCRRAYRVGLTDAGRQKADEVKNGFRKLENLMCCGITDEEISALTAGLERVRENLKQGEEM</sequence>
<keyword evidence="2" id="KW-0238">DNA-binding</keyword>
<evidence type="ECO:0000256" key="2">
    <source>
        <dbReference type="ARBA" id="ARBA00023125"/>
    </source>
</evidence>
<dbReference type="GO" id="GO:0003700">
    <property type="term" value="F:DNA-binding transcription factor activity"/>
    <property type="evidence" value="ECO:0007669"/>
    <property type="project" value="InterPro"/>
</dbReference>
<comment type="caution">
    <text evidence="5">The sequence shown here is derived from an EMBL/GenBank/DDBJ whole genome shotgun (WGS) entry which is preliminary data.</text>
</comment>
<dbReference type="PROSITE" id="PS50995">
    <property type="entry name" value="HTH_MARR_2"/>
    <property type="match status" value="1"/>
</dbReference>
<dbReference type="SUPFAM" id="SSF46785">
    <property type="entry name" value="Winged helix' DNA-binding domain"/>
    <property type="match status" value="1"/>
</dbReference>
<reference evidence="5" key="1">
    <citation type="journal article" date="2021" name="PeerJ">
        <title>Extensive microbial diversity within the chicken gut microbiome revealed by metagenomics and culture.</title>
        <authorList>
            <person name="Gilroy R."/>
            <person name="Ravi A."/>
            <person name="Getino M."/>
            <person name="Pursley I."/>
            <person name="Horton D.L."/>
            <person name="Alikhan N.F."/>
            <person name="Baker D."/>
            <person name="Gharbi K."/>
            <person name="Hall N."/>
            <person name="Watson M."/>
            <person name="Adriaenssens E.M."/>
            <person name="Foster-Nyarko E."/>
            <person name="Jarju S."/>
            <person name="Secka A."/>
            <person name="Antonio M."/>
            <person name="Oren A."/>
            <person name="Chaudhuri R.R."/>
            <person name="La Ragione R."/>
            <person name="Hildebrand F."/>
            <person name="Pallen M.J."/>
        </authorList>
    </citation>
    <scope>NUCLEOTIDE SEQUENCE</scope>
    <source>
        <strain evidence="5">CHK196-3914</strain>
    </source>
</reference>
<dbReference type="CDD" id="cd00090">
    <property type="entry name" value="HTH_ARSR"/>
    <property type="match status" value="1"/>
</dbReference>
<dbReference type="InterPro" id="IPR000835">
    <property type="entry name" value="HTH_MarR-typ"/>
</dbReference>
<keyword evidence="3" id="KW-0804">Transcription</keyword>
<dbReference type="SMART" id="SM00347">
    <property type="entry name" value="HTH_MARR"/>
    <property type="match status" value="1"/>
</dbReference>
<proteinExistence type="predicted"/>
<dbReference type="PRINTS" id="PR00598">
    <property type="entry name" value="HTHMARR"/>
</dbReference>
<evidence type="ECO:0000313" key="5">
    <source>
        <dbReference type="EMBL" id="HIZ74694.1"/>
    </source>
</evidence>
<dbReference type="InterPro" id="IPR036390">
    <property type="entry name" value="WH_DNA-bd_sf"/>
</dbReference>
<gene>
    <name evidence="5" type="ORF">H9723_05545</name>
</gene>
<evidence type="ECO:0000256" key="1">
    <source>
        <dbReference type="ARBA" id="ARBA00023015"/>
    </source>
</evidence>
<dbReference type="EMBL" id="DXAY01000130">
    <property type="protein sequence ID" value="HIZ74694.1"/>
    <property type="molecule type" value="Genomic_DNA"/>
</dbReference>
<organism evidence="5 6">
    <name type="scientific">Candidatus Mediterraneibacter stercoravium</name>
    <dbReference type="NCBI Taxonomy" id="2838685"/>
    <lineage>
        <taxon>Bacteria</taxon>
        <taxon>Bacillati</taxon>
        <taxon>Bacillota</taxon>
        <taxon>Clostridia</taxon>
        <taxon>Lachnospirales</taxon>
        <taxon>Lachnospiraceae</taxon>
        <taxon>Mediterraneibacter</taxon>
    </lineage>
</organism>
<dbReference type="InterPro" id="IPR036388">
    <property type="entry name" value="WH-like_DNA-bd_sf"/>
</dbReference>
<keyword evidence="1" id="KW-0805">Transcription regulation</keyword>
<dbReference type="PANTHER" id="PTHR42756:SF1">
    <property type="entry name" value="TRANSCRIPTIONAL REPRESSOR OF EMRAB OPERON"/>
    <property type="match status" value="1"/>
</dbReference>
<dbReference type="InterPro" id="IPR011991">
    <property type="entry name" value="ArsR-like_HTH"/>
</dbReference>
<reference evidence="5" key="2">
    <citation type="submission" date="2021-04" db="EMBL/GenBank/DDBJ databases">
        <authorList>
            <person name="Gilroy R."/>
        </authorList>
    </citation>
    <scope>NUCLEOTIDE SEQUENCE</scope>
    <source>
        <strain evidence="5">CHK196-3914</strain>
    </source>
</reference>
<dbReference type="PANTHER" id="PTHR42756">
    <property type="entry name" value="TRANSCRIPTIONAL REGULATOR, MARR"/>
    <property type="match status" value="1"/>
</dbReference>
<dbReference type="Pfam" id="PF12802">
    <property type="entry name" value="MarR_2"/>
    <property type="match status" value="1"/>
</dbReference>
<evidence type="ECO:0000256" key="3">
    <source>
        <dbReference type="ARBA" id="ARBA00023163"/>
    </source>
</evidence>
<protein>
    <submittedName>
        <fullName evidence="5">MarR family transcriptional regulator</fullName>
    </submittedName>
</protein>
<dbReference type="GO" id="GO:0003677">
    <property type="term" value="F:DNA binding"/>
    <property type="evidence" value="ECO:0007669"/>
    <property type="project" value="UniProtKB-KW"/>
</dbReference>
<name>A0A9D2K2G7_9FIRM</name>